<evidence type="ECO:0000256" key="10">
    <source>
        <dbReference type="SAM" id="MobiDB-lite"/>
    </source>
</evidence>
<dbReference type="PANTHER" id="PTHR13419:SF1">
    <property type="entry name" value="CXXC-TYPE ZINC FINGER PROTEIN 4"/>
    <property type="match status" value="1"/>
</dbReference>
<gene>
    <name evidence="12" type="ORF">scyTo_0008961</name>
</gene>
<evidence type="ECO:0000256" key="7">
    <source>
        <dbReference type="ARBA" id="ARBA00023125"/>
    </source>
</evidence>
<dbReference type="OMA" id="SANCRQA"/>
<dbReference type="GO" id="GO:0008327">
    <property type="term" value="F:methyl-CpG binding"/>
    <property type="evidence" value="ECO:0007669"/>
    <property type="project" value="TreeGrafter"/>
</dbReference>
<evidence type="ECO:0000256" key="3">
    <source>
        <dbReference type="ARBA" id="ARBA00022687"/>
    </source>
</evidence>
<dbReference type="EMBL" id="BFAA01003544">
    <property type="protein sequence ID" value="GCB71880.1"/>
    <property type="molecule type" value="Genomic_DNA"/>
</dbReference>
<evidence type="ECO:0000313" key="12">
    <source>
        <dbReference type="EMBL" id="GCB71880.1"/>
    </source>
</evidence>
<name>A0A401PFF5_SCYTO</name>
<evidence type="ECO:0000256" key="2">
    <source>
        <dbReference type="ARBA" id="ARBA00022490"/>
    </source>
</evidence>
<dbReference type="STRING" id="75743.A0A401PFF5"/>
<dbReference type="GO" id="GO:0005634">
    <property type="term" value="C:nucleus"/>
    <property type="evidence" value="ECO:0007669"/>
    <property type="project" value="TreeGrafter"/>
</dbReference>
<sequence>MSAGRGFGCSGKACEQQKPGEASVVVVDSDSEEERLSANCRQAGRGAGRPPAAGGSLWNGGERLWERRAAAMCTPRSRLPGAWPSEPQSPGALPPALGAISLPPGILIMTALHSPAAALAAMADGALQLASLPDCTALPQQAPPAAASQPAKKKRKRCGLCAPCRRLINCGECSSCRNRKTGHQICKLRKCEELKKKPGSSPERVIVPGGGEAFRWFF</sequence>
<dbReference type="GO" id="GO:0008270">
    <property type="term" value="F:zinc ion binding"/>
    <property type="evidence" value="ECO:0007669"/>
    <property type="project" value="UniProtKB-KW"/>
</dbReference>
<evidence type="ECO:0000259" key="11">
    <source>
        <dbReference type="PROSITE" id="PS51058"/>
    </source>
</evidence>
<feature type="domain" description="CXXC-type" evidence="11">
    <location>
        <begin position="151"/>
        <end position="192"/>
    </location>
</feature>
<evidence type="ECO:0000313" key="13">
    <source>
        <dbReference type="Proteomes" id="UP000288216"/>
    </source>
</evidence>
<comment type="caution">
    <text evidence="12">The sequence shown here is derived from an EMBL/GenBank/DDBJ whole genome shotgun (WGS) entry which is preliminary data.</text>
</comment>
<keyword evidence="3" id="KW-0879">Wnt signaling pathway</keyword>
<comment type="subcellular location">
    <subcellularLocation>
        <location evidence="1">Cytoplasm</location>
    </subcellularLocation>
</comment>
<keyword evidence="2" id="KW-0963">Cytoplasm</keyword>
<dbReference type="InterPro" id="IPR002857">
    <property type="entry name" value="Znf_CXXC"/>
</dbReference>
<keyword evidence="5 9" id="KW-0863">Zinc-finger</keyword>
<evidence type="ECO:0000256" key="9">
    <source>
        <dbReference type="PROSITE-ProRule" id="PRU00509"/>
    </source>
</evidence>
<evidence type="ECO:0000256" key="8">
    <source>
        <dbReference type="ARBA" id="ARBA00039660"/>
    </source>
</evidence>
<dbReference type="Proteomes" id="UP000288216">
    <property type="component" value="Unassembled WGS sequence"/>
</dbReference>
<keyword evidence="7" id="KW-0238">DNA-binding</keyword>
<evidence type="ECO:0000256" key="5">
    <source>
        <dbReference type="ARBA" id="ARBA00022771"/>
    </source>
</evidence>
<dbReference type="Pfam" id="PF02008">
    <property type="entry name" value="zf-CXXC"/>
    <property type="match status" value="1"/>
</dbReference>
<dbReference type="InterPro" id="IPR040388">
    <property type="entry name" value="CXXC4/CXXC5"/>
</dbReference>
<protein>
    <recommendedName>
        <fullName evidence="8">CXXC-type zinc finger protein 4</fullName>
    </recommendedName>
</protein>
<keyword evidence="4" id="KW-0479">Metal-binding</keyword>
<dbReference type="OrthoDB" id="8777148at2759"/>
<keyword evidence="6" id="KW-0862">Zinc</keyword>
<feature type="region of interest" description="Disordered" evidence="10">
    <location>
        <begin position="1"/>
        <end position="58"/>
    </location>
</feature>
<dbReference type="AlphaFoldDB" id="A0A401PFF5"/>
<dbReference type="PANTHER" id="PTHR13419">
    <property type="entry name" value="ZINC FINGER-CONTAINING"/>
    <property type="match status" value="1"/>
</dbReference>
<proteinExistence type="predicted"/>
<dbReference type="PROSITE" id="PS51058">
    <property type="entry name" value="ZF_CXXC"/>
    <property type="match status" value="1"/>
</dbReference>
<reference evidence="12 13" key="1">
    <citation type="journal article" date="2018" name="Nat. Ecol. Evol.">
        <title>Shark genomes provide insights into elasmobranch evolution and the origin of vertebrates.</title>
        <authorList>
            <person name="Hara Y"/>
            <person name="Yamaguchi K"/>
            <person name="Onimaru K"/>
            <person name="Kadota M"/>
            <person name="Koyanagi M"/>
            <person name="Keeley SD"/>
            <person name="Tatsumi K"/>
            <person name="Tanaka K"/>
            <person name="Motone F"/>
            <person name="Kageyama Y"/>
            <person name="Nozu R"/>
            <person name="Adachi N"/>
            <person name="Nishimura O"/>
            <person name="Nakagawa R"/>
            <person name="Tanegashima C"/>
            <person name="Kiyatake I"/>
            <person name="Matsumoto R"/>
            <person name="Murakumo K"/>
            <person name="Nishida K"/>
            <person name="Terakita A"/>
            <person name="Kuratani S"/>
            <person name="Sato K"/>
            <person name="Hyodo S Kuraku.S."/>
        </authorList>
    </citation>
    <scope>NUCLEOTIDE SEQUENCE [LARGE SCALE GENOMIC DNA]</scope>
</reference>
<keyword evidence="13" id="KW-1185">Reference proteome</keyword>
<dbReference type="GO" id="GO:0016055">
    <property type="term" value="P:Wnt signaling pathway"/>
    <property type="evidence" value="ECO:0007669"/>
    <property type="project" value="UniProtKB-KW"/>
</dbReference>
<evidence type="ECO:0000256" key="1">
    <source>
        <dbReference type="ARBA" id="ARBA00004496"/>
    </source>
</evidence>
<evidence type="ECO:0000256" key="4">
    <source>
        <dbReference type="ARBA" id="ARBA00022723"/>
    </source>
</evidence>
<accession>A0A401PFF5</accession>
<dbReference type="GO" id="GO:0005737">
    <property type="term" value="C:cytoplasm"/>
    <property type="evidence" value="ECO:0007669"/>
    <property type="project" value="UniProtKB-SubCell"/>
</dbReference>
<evidence type="ECO:0000256" key="6">
    <source>
        <dbReference type="ARBA" id="ARBA00022833"/>
    </source>
</evidence>
<organism evidence="12 13">
    <name type="scientific">Scyliorhinus torazame</name>
    <name type="common">Cloudy catshark</name>
    <name type="synonym">Catulus torazame</name>
    <dbReference type="NCBI Taxonomy" id="75743"/>
    <lineage>
        <taxon>Eukaryota</taxon>
        <taxon>Metazoa</taxon>
        <taxon>Chordata</taxon>
        <taxon>Craniata</taxon>
        <taxon>Vertebrata</taxon>
        <taxon>Chondrichthyes</taxon>
        <taxon>Elasmobranchii</taxon>
        <taxon>Galeomorphii</taxon>
        <taxon>Galeoidea</taxon>
        <taxon>Carcharhiniformes</taxon>
        <taxon>Scyliorhinidae</taxon>
        <taxon>Scyliorhinus</taxon>
    </lineage>
</organism>